<dbReference type="InterPro" id="IPR039430">
    <property type="entry name" value="Thymidylate_kin-like_dom"/>
</dbReference>
<evidence type="ECO:0000256" key="5">
    <source>
        <dbReference type="ARBA" id="ARBA00022777"/>
    </source>
</evidence>
<evidence type="ECO:0000256" key="7">
    <source>
        <dbReference type="ARBA" id="ARBA00048743"/>
    </source>
</evidence>
<name>A0A2I1NBT7_9BACT</name>
<feature type="binding site" evidence="8">
    <location>
        <begin position="7"/>
        <end position="14"/>
    </location>
    <ligand>
        <name>ATP</name>
        <dbReference type="ChEBI" id="CHEBI:30616"/>
    </ligand>
</feature>
<comment type="catalytic activity">
    <reaction evidence="7 8">
        <text>dTMP + ATP = dTDP + ADP</text>
        <dbReference type="Rhea" id="RHEA:13517"/>
        <dbReference type="ChEBI" id="CHEBI:30616"/>
        <dbReference type="ChEBI" id="CHEBI:58369"/>
        <dbReference type="ChEBI" id="CHEBI:63528"/>
        <dbReference type="ChEBI" id="CHEBI:456216"/>
        <dbReference type="EC" id="2.7.4.9"/>
    </reaction>
</comment>
<evidence type="ECO:0000256" key="4">
    <source>
        <dbReference type="ARBA" id="ARBA00022741"/>
    </source>
</evidence>
<proteinExistence type="inferred from homology"/>
<dbReference type="HAMAP" id="MF_00165">
    <property type="entry name" value="Thymidylate_kinase"/>
    <property type="match status" value="1"/>
</dbReference>
<evidence type="ECO:0000313" key="11">
    <source>
        <dbReference type="Proteomes" id="UP000234639"/>
    </source>
</evidence>
<dbReference type="CDD" id="cd01672">
    <property type="entry name" value="TMPK"/>
    <property type="match status" value="1"/>
</dbReference>
<keyword evidence="6 8" id="KW-0067">ATP-binding</keyword>
<keyword evidence="5 8" id="KW-0418">Kinase</keyword>
<evidence type="ECO:0000313" key="10">
    <source>
        <dbReference type="EMBL" id="PKZ29821.1"/>
    </source>
</evidence>
<evidence type="ECO:0000259" key="9">
    <source>
        <dbReference type="Pfam" id="PF02223"/>
    </source>
</evidence>
<keyword evidence="4 8" id="KW-0547">Nucleotide-binding</keyword>
<dbReference type="Gene3D" id="3.40.50.300">
    <property type="entry name" value="P-loop containing nucleotide triphosphate hydrolases"/>
    <property type="match status" value="1"/>
</dbReference>
<evidence type="ECO:0000256" key="1">
    <source>
        <dbReference type="ARBA" id="ARBA00009776"/>
    </source>
</evidence>
<dbReference type="AlphaFoldDB" id="A0A2I1NBT7"/>
<dbReference type="GO" id="GO:0006227">
    <property type="term" value="P:dUDP biosynthetic process"/>
    <property type="evidence" value="ECO:0007669"/>
    <property type="project" value="TreeGrafter"/>
</dbReference>
<dbReference type="PANTHER" id="PTHR10344:SF4">
    <property type="entry name" value="UMP-CMP KINASE 2, MITOCHONDRIAL"/>
    <property type="match status" value="1"/>
</dbReference>
<dbReference type="Proteomes" id="UP000234639">
    <property type="component" value="Unassembled WGS sequence"/>
</dbReference>
<dbReference type="GO" id="GO:0006235">
    <property type="term" value="P:dTTP biosynthetic process"/>
    <property type="evidence" value="ECO:0007669"/>
    <property type="project" value="UniProtKB-UniRule"/>
</dbReference>
<evidence type="ECO:0000256" key="6">
    <source>
        <dbReference type="ARBA" id="ARBA00022840"/>
    </source>
</evidence>
<sequence>MLVIFEGIDCVGKTTQINLLREIYKDAIITKEPGGTEFGKKIRNLLLNGDEISKKAELFLFLADRNEHYEKVIKPNLNNLILSDRSFISGISYALTNDKNLNIDELISLNKFALNGHFGDKFIFLKADENTLKNRLFNKKLDNIEKRGIKYLLTVQENMEMILNYLKFEVLKLNASDEILNIHAKIKEFIK</sequence>
<dbReference type="EC" id="2.7.4.9" evidence="8"/>
<evidence type="ECO:0000256" key="8">
    <source>
        <dbReference type="HAMAP-Rule" id="MF_00165"/>
    </source>
</evidence>
<keyword evidence="2 8" id="KW-0808">Transferase</keyword>
<dbReference type="EMBL" id="PKHU01000002">
    <property type="protein sequence ID" value="PKZ29821.1"/>
    <property type="molecule type" value="Genomic_DNA"/>
</dbReference>
<dbReference type="InterPro" id="IPR018094">
    <property type="entry name" value="Thymidylate_kinase"/>
</dbReference>
<dbReference type="InterPro" id="IPR027417">
    <property type="entry name" value="P-loop_NTPase"/>
</dbReference>
<protein>
    <recommendedName>
        <fullName evidence="8">Thymidylate kinase</fullName>
        <ecNumber evidence="8">2.7.4.9</ecNumber>
    </recommendedName>
    <alternativeName>
        <fullName evidence="8">dTMP kinase</fullName>
    </alternativeName>
</protein>
<dbReference type="SUPFAM" id="SSF52540">
    <property type="entry name" value="P-loop containing nucleoside triphosphate hydrolases"/>
    <property type="match status" value="1"/>
</dbReference>
<keyword evidence="3 8" id="KW-0545">Nucleotide biosynthesis</keyword>
<dbReference type="GO" id="GO:0004798">
    <property type="term" value="F:dTMP kinase activity"/>
    <property type="evidence" value="ECO:0007669"/>
    <property type="project" value="UniProtKB-UniRule"/>
</dbReference>
<dbReference type="Pfam" id="PF02223">
    <property type="entry name" value="Thymidylate_kin"/>
    <property type="match status" value="1"/>
</dbReference>
<dbReference type="NCBIfam" id="TIGR00041">
    <property type="entry name" value="DTMP_kinase"/>
    <property type="match status" value="1"/>
</dbReference>
<evidence type="ECO:0000256" key="3">
    <source>
        <dbReference type="ARBA" id="ARBA00022727"/>
    </source>
</evidence>
<comment type="function">
    <text evidence="8">Phosphorylation of dTMP to form dTDP in both de novo and salvage pathways of dTTP synthesis.</text>
</comment>
<dbReference type="GO" id="GO:0005524">
    <property type="term" value="F:ATP binding"/>
    <property type="evidence" value="ECO:0007669"/>
    <property type="project" value="UniProtKB-UniRule"/>
</dbReference>
<gene>
    <name evidence="8" type="primary">tmk</name>
    <name evidence="10" type="ORF">CYJ41_02720</name>
</gene>
<dbReference type="GO" id="GO:0005829">
    <property type="term" value="C:cytosol"/>
    <property type="evidence" value="ECO:0007669"/>
    <property type="project" value="TreeGrafter"/>
</dbReference>
<dbReference type="RefSeq" id="WP_101636840.1">
    <property type="nucleotide sequence ID" value="NZ_PKHU01000002.1"/>
</dbReference>
<accession>A0A2I1NBT7</accession>
<comment type="caution">
    <text evidence="10">The sequence shown here is derived from an EMBL/GenBank/DDBJ whole genome shotgun (WGS) entry which is preliminary data.</text>
</comment>
<dbReference type="PANTHER" id="PTHR10344">
    <property type="entry name" value="THYMIDYLATE KINASE"/>
    <property type="match status" value="1"/>
</dbReference>
<organism evidence="10 11">
    <name type="scientific">Campylobacter ureolyticus</name>
    <dbReference type="NCBI Taxonomy" id="827"/>
    <lineage>
        <taxon>Bacteria</taxon>
        <taxon>Pseudomonadati</taxon>
        <taxon>Campylobacterota</taxon>
        <taxon>Epsilonproteobacteria</taxon>
        <taxon>Campylobacterales</taxon>
        <taxon>Campylobacteraceae</taxon>
        <taxon>Campylobacter</taxon>
    </lineage>
</organism>
<comment type="similarity">
    <text evidence="1 8">Belongs to the thymidylate kinase family.</text>
</comment>
<evidence type="ECO:0000256" key="2">
    <source>
        <dbReference type="ARBA" id="ARBA00022679"/>
    </source>
</evidence>
<feature type="domain" description="Thymidylate kinase-like" evidence="9">
    <location>
        <begin position="5"/>
        <end position="186"/>
    </location>
</feature>
<dbReference type="GO" id="GO:0006233">
    <property type="term" value="P:dTDP biosynthetic process"/>
    <property type="evidence" value="ECO:0007669"/>
    <property type="project" value="InterPro"/>
</dbReference>
<reference evidence="10 11" key="1">
    <citation type="submission" date="2017-12" db="EMBL/GenBank/DDBJ databases">
        <title>Phylogenetic diversity of female urinary microbiome.</title>
        <authorList>
            <person name="Thomas-White K."/>
            <person name="Wolfe A.J."/>
        </authorList>
    </citation>
    <scope>NUCLEOTIDE SEQUENCE [LARGE SCALE GENOMIC DNA]</scope>
    <source>
        <strain evidence="10 11">UMB0112</strain>
    </source>
</reference>